<dbReference type="AlphaFoldDB" id="A0A841FEQ8"/>
<evidence type="ECO:0000313" key="2">
    <source>
        <dbReference type="Proteomes" id="UP000548476"/>
    </source>
</evidence>
<dbReference type="RefSeq" id="WP_184787623.1">
    <property type="nucleotide sequence ID" value="NZ_BONT01000067.1"/>
</dbReference>
<protein>
    <submittedName>
        <fullName evidence="1">Uncharacterized protein</fullName>
    </submittedName>
</protein>
<evidence type="ECO:0000313" key="1">
    <source>
        <dbReference type="EMBL" id="MBB6034756.1"/>
    </source>
</evidence>
<organism evidence="1 2">
    <name type="scientific">Phytomonospora endophytica</name>
    <dbReference type="NCBI Taxonomy" id="714109"/>
    <lineage>
        <taxon>Bacteria</taxon>
        <taxon>Bacillati</taxon>
        <taxon>Actinomycetota</taxon>
        <taxon>Actinomycetes</taxon>
        <taxon>Micromonosporales</taxon>
        <taxon>Micromonosporaceae</taxon>
        <taxon>Phytomonospora</taxon>
    </lineage>
</organism>
<accession>A0A841FEQ8</accession>
<proteinExistence type="predicted"/>
<keyword evidence="2" id="KW-1185">Reference proteome</keyword>
<gene>
    <name evidence="1" type="ORF">HNR73_002610</name>
</gene>
<name>A0A841FEQ8_9ACTN</name>
<reference evidence="1 2" key="1">
    <citation type="submission" date="2020-08" db="EMBL/GenBank/DDBJ databases">
        <title>Genomic Encyclopedia of Type Strains, Phase IV (KMG-IV): sequencing the most valuable type-strain genomes for metagenomic binning, comparative biology and taxonomic classification.</title>
        <authorList>
            <person name="Goeker M."/>
        </authorList>
    </citation>
    <scope>NUCLEOTIDE SEQUENCE [LARGE SCALE GENOMIC DNA]</scope>
    <source>
        <strain evidence="1 2">YIM 65646</strain>
    </source>
</reference>
<sequence>MTGAELFEINIGVYAAGKNLVRLAADFSLLLEERDLPSQLSVARSEGDFYADLAGQWRTENPGADPGTRELHEIRVGVYTSREDMDALRAELIRLLCPDAEHDTPCPVPWASGYIDAGVGEDGVPDPDQSGYLGDEYGHLVPS</sequence>
<dbReference type="Proteomes" id="UP000548476">
    <property type="component" value="Unassembled WGS sequence"/>
</dbReference>
<dbReference type="EMBL" id="JACHGT010000005">
    <property type="protein sequence ID" value="MBB6034756.1"/>
    <property type="molecule type" value="Genomic_DNA"/>
</dbReference>
<comment type="caution">
    <text evidence="1">The sequence shown here is derived from an EMBL/GenBank/DDBJ whole genome shotgun (WGS) entry which is preliminary data.</text>
</comment>